<keyword evidence="2" id="KW-1185">Reference proteome</keyword>
<dbReference type="RefSeq" id="WP_005001616.1">
    <property type="nucleotide sequence ID" value="NZ_CP079898.1"/>
</dbReference>
<reference evidence="1 2" key="1">
    <citation type="submission" date="2021-07" db="EMBL/GenBank/DDBJ databases">
        <title>FDA dAtabase for Regulatory Grade micrObial Sequences (FDA-ARGOS): Supporting development and validation of Infectious Disease Dx tests.</title>
        <authorList>
            <person name="Sproer C."/>
            <person name="Gronow S."/>
            <person name="Severitt S."/>
            <person name="Schroder I."/>
            <person name="Tallon L."/>
            <person name="Sadzewicz L."/>
            <person name="Zhao X."/>
            <person name="Boylan J."/>
            <person name="Ott S."/>
            <person name="Bowen H."/>
            <person name="Vavikolanu K."/>
            <person name="Mehta A."/>
            <person name="Aluvathingal J."/>
            <person name="Nadendla S."/>
            <person name="Lowell S."/>
            <person name="Myers T."/>
            <person name="Yan Y."/>
        </authorList>
    </citation>
    <scope>NUCLEOTIDE SEQUENCE [LARGE SCALE GENOMIC DNA]</scope>
    <source>
        <strain evidence="1 2">FDAARGOS_1401</strain>
    </source>
</reference>
<protein>
    <recommendedName>
        <fullName evidence="3">Lipoprotein</fullName>
    </recommendedName>
</protein>
<gene>
    <name evidence="1" type="ORF">I6L31_09520</name>
</gene>
<dbReference type="EMBL" id="CP079898">
    <property type="protein sequence ID" value="QXZ24836.1"/>
    <property type="molecule type" value="Genomic_DNA"/>
</dbReference>
<dbReference type="Proteomes" id="UP000827069">
    <property type="component" value="Chromosome"/>
</dbReference>
<sequence>MSGLALILILITGCQSVSKTTDKVGSWLGVKPSVPEVNAKGIVDLSQTTLNQLEQFNTNMPKNQWVYMKNKTQDVYILQNKSDDQSILSFRFNCQLSTQKPTFYLYNAKGEQILSAYDDKLGQIQFLLDNKNYLNPFNLYSSQKLETFKKELVTAKTIKIYHAGHLYRFENQHAELLNKPVSCQE</sequence>
<accession>A0ABD7F8X6</accession>
<proteinExistence type="predicted"/>
<evidence type="ECO:0008006" key="3">
    <source>
        <dbReference type="Google" id="ProtNLM"/>
    </source>
</evidence>
<evidence type="ECO:0000313" key="1">
    <source>
        <dbReference type="EMBL" id="QXZ24836.1"/>
    </source>
</evidence>
<evidence type="ECO:0000313" key="2">
    <source>
        <dbReference type="Proteomes" id="UP000827069"/>
    </source>
</evidence>
<dbReference type="AlphaFoldDB" id="A0ABD7F8X6"/>
<name>A0ABD7F8X6_9GAMM</name>
<organism evidence="1 2">
    <name type="scientific">Acinetobacter septicus</name>
    <dbReference type="NCBI Taxonomy" id="465797"/>
    <lineage>
        <taxon>Bacteria</taxon>
        <taxon>Pseudomonadati</taxon>
        <taxon>Pseudomonadota</taxon>
        <taxon>Gammaproteobacteria</taxon>
        <taxon>Moraxellales</taxon>
        <taxon>Moraxellaceae</taxon>
        <taxon>Acinetobacter</taxon>
    </lineage>
</organism>